<dbReference type="EMBL" id="BAAARW010000044">
    <property type="protein sequence ID" value="GAA2456274.1"/>
    <property type="molecule type" value="Genomic_DNA"/>
</dbReference>
<protein>
    <recommendedName>
        <fullName evidence="4">DUF397 domain-containing protein</fullName>
    </recommendedName>
</protein>
<gene>
    <name evidence="2" type="ORF">GCM10010191_89560</name>
</gene>
<accession>A0ABP5XN74</accession>
<proteinExistence type="predicted"/>
<evidence type="ECO:0000313" key="2">
    <source>
        <dbReference type="EMBL" id="GAA2456274.1"/>
    </source>
</evidence>
<organism evidence="2 3">
    <name type="scientific">Actinomadura vinacea</name>
    <dbReference type="NCBI Taxonomy" id="115336"/>
    <lineage>
        <taxon>Bacteria</taxon>
        <taxon>Bacillati</taxon>
        <taxon>Actinomycetota</taxon>
        <taxon>Actinomycetes</taxon>
        <taxon>Streptosporangiales</taxon>
        <taxon>Thermomonosporaceae</taxon>
        <taxon>Actinomadura</taxon>
    </lineage>
</organism>
<comment type="caution">
    <text evidence="2">The sequence shown here is derived from an EMBL/GenBank/DDBJ whole genome shotgun (WGS) entry which is preliminary data.</text>
</comment>
<evidence type="ECO:0008006" key="4">
    <source>
        <dbReference type="Google" id="ProtNLM"/>
    </source>
</evidence>
<keyword evidence="3" id="KW-1185">Reference proteome</keyword>
<evidence type="ECO:0000313" key="3">
    <source>
        <dbReference type="Proteomes" id="UP001501231"/>
    </source>
</evidence>
<evidence type="ECO:0000256" key="1">
    <source>
        <dbReference type="SAM" id="MobiDB-lite"/>
    </source>
</evidence>
<name>A0ABP5XN74_9ACTN</name>
<feature type="region of interest" description="Disordered" evidence="1">
    <location>
        <begin position="1"/>
        <end position="70"/>
    </location>
</feature>
<feature type="compositionally biased region" description="Basic and acidic residues" evidence="1">
    <location>
        <begin position="18"/>
        <end position="33"/>
    </location>
</feature>
<sequence length="70" mass="7612">MRHVTAHAVDQQAEGAAEPERPHHPLSARDTHRPSSASQIRPPSKGKNGSMFISPSASDIAGMRCIERKE</sequence>
<dbReference type="Proteomes" id="UP001501231">
    <property type="component" value="Unassembled WGS sequence"/>
</dbReference>
<reference evidence="3" key="1">
    <citation type="journal article" date="2019" name="Int. J. Syst. Evol. Microbiol.">
        <title>The Global Catalogue of Microorganisms (GCM) 10K type strain sequencing project: providing services to taxonomists for standard genome sequencing and annotation.</title>
        <authorList>
            <consortium name="The Broad Institute Genomics Platform"/>
            <consortium name="The Broad Institute Genome Sequencing Center for Infectious Disease"/>
            <person name="Wu L."/>
            <person name="Ma J."/>
        </authorList>
    </citation>
    <scope>NUCLEOTIDE SEQUENCE [LARGE SCALE GENOMIC DNA]</scope>
    <source>
        <strain evidence="3">JCM 3325</strain>
    </source>
</reference>